<organism evidence="1">
    <name type="scientific">uncultured Cytophagales bacterium</name>
    <dbReference type="NCBI Taxonomy" id="158755"/>
    <lineage>
        <taxon>Bacteria</taxon>
        <taxon>Pseudomonadati</taxon>
        <taxon>Bacteroidota</taxon>
        <taxon>Sphingobacteriia</taxon>
        <taxon>Sphingobacteriales</taxon>
        <taxon>environmental samples</taxon>
    </lineage>
</organism>
<evidence type="ECO:0000313" key="1">
    <source>
        <dbReference type="EMBL" id="CAA9235023.1"/>
    </source>
</evidence>
<dbReference type="SUPFAM" id="SSF48452">
    <property type="entry name" value="TPR-like"/>
    <property type="match status" value="1"/>
</dbReference>
<dbReference type="EMBL" id="CADCTQ010000109">
    <property type="protein sequence ID" value="CAA9235023.1"/>
    <property type="molecule type" value="Genomic_DNA"/>
</dbReference>
<dbReference type="Gene3D" id="1.25.40.390">
    <property type="match status" value="1"/>
</dbReference>
<accession>A0A6J4HYU1</accession>
<name>A0A6J4HYU1_9SPHI</name>
<gene>
    <name evidence="1" type="ORF">AVDCRST_MAG56-1140</name>
</gene>
<proteinExistence type="predicted"/>
<reference evidence="1" key="1">
    <citation type="submission" date="2020-02" db="EMBL/GenBank/DDBJ databases">
        <authorList>
            <person name="Meier V. D."/>
        </authorList>
    </citation>
    <scope>NUCLEOTIDE SEQUENCE</scope>
    <source>
        <strain evidence="1">AVDCRST_MAG56</strain>
    </source>
</reference>
<dbReference type="InterPro" id="IPR041662">
    <property type="entry name" value="SusD-like_2"/>
</dbReference>
<protein>
    <submittedName>
        <fullName evidence="1">Cell surface glycan-binding lipoprotein, utilization system for glycans and polysaccharides (PUL), SusD family</fullName>
    </submittedName>
</protein>
<dbReference type="PROSITE" id="PS51257">
    <property type="entry name" value="PROKAR_LIPOPROTEIN"/>
    <property type="match status" value="1"/>
</dbReference>
<dbReference type="InterPro" id="IPR011990">
    <property type="entry name" value="TPR-like_helical_dom_sf"/>
</dbReference>
<sequence>MRHTRYYTFFLLVALTLGCTSDFEEINRNNNAPTATNVGSLLPSVIFEPINPHMLLQAWLTDQVMQYVVRRNDNQLDAYDFATGQAYFGPVWRANYAAIRNANDMMEAAQALELPAYVAAGLIFNAYHMATITELWVDAPFTDAGKGTGNVAPGYASQQTIYTAVLADLERANALLDNNARFTLGGDVLYRGDVVKWKKLANSLRLRYLLRLSNRPEVGAAGKIREIVENPGTYPIIASNAEAGIYNFSGVLPDASVVATVLPTSLTGISPTRRMVGLLQPANDPRINFFFVKPTNAAAYPNHEGVLSGTTREAAQSTNGNADQNTSSLTKRFVEDRNLLDYTIISYSEVQFILAEAHLKGWITAGTAKEYYDKAITANFDYWKIPLPAGFLDQPEVAWNGTLERLMDQKWVAFYHNNTVEAWGEYKRTGLPALTPGPLATTITGGKIPTRVFYPTLEQSVNADNYRAASESLGGDIITARHWYQP</sequence>
<dbReference type="AlphaFoldDB" id="A0A6J4HYU1"/>
<dbReference type="Pfam" id="PF12771">
    <property type="entry name" value="SusD-like_2"/>
    <property type="match status" value="1"/>
</dbReference>
<keyword evidence="1" id="KW-0449">Lipoprotein</keyword>